<dbReference type="EMBL" id="BAABHD010000030">
    <property type="protein sequence ID" value="GAA4458590.1"/>
    <property type="molecule type" value="Genomic_DNA"/>
</dbReference>
<evidence type="ECO:0008006" key="3">
    <source>
        <dbReference type="Google" id="ProtNLM"/>
    </source>
</evidence>
<evidence type="ECO:0000313" key="1">
    <source>
        <dbReference type="EMBL" id="GAA4458590.1"/>
    </source>
</evidence>
<proteinExistence type="predicted"/>
<reference evidence="2" key="1">
    <citation type="journal article" date="2019" name="Int. J. Syst. Evol. Microbiol.">
        <title>The Global Catalogue of Microorganisms (GCM) 10K type strain sequencing project: providing services to taxonomists for standard genome sequencing and annotation.</title>
        <authorList>
            <consortium name="The Broad Institute Genomics Platform"/>
            <consortium name="The Broad Institute Genome Sequencing Center for Infectious Disease"/>
            <person name="Wu L."/>
            <person name="Ma J."/>
        </authorList>
    </citation>
    <scope>NUCLEOTIDE SEQUENCE [LARGE SCALE GENOMIC DNA]</scope>
    <source>
        <strain evidence="2">JCM 17927</strain>
    </source>
</reference>
<organism evidence="1 2">
    <name type="scientific">Nibrella saemangeumensis</name>
    <dbReference type="NCBI Taxonomy" id="1084526"/>
    <lineage>
        <taxon>Bacteria</taxon>
        <taxon>Pseudomonadati</taxon>
        <taxon>Bacteroidota</taxon>
        <taxon>Cytophagia</taxon>
        <taxon>Cytophagales</taxon>
        <taxon>Spirosomataceae</taxon>
        <taxon>Nibrella</taxon>
    </lineage>
</organism>
<protein>
    <recommendedName>
        <fullName evidence="3">Addiction module component</fullName>
    </recommendedName>
</protein>
<comment type="caution">
    <text evidence="1">The sequence shown here is derived from an EMBL/GenBank/DDBJ whole genome shotgun (WGS) entry which is preliminary data.</text>
</comment>
<keyword evidence="2" id="KW-1185">Reference proteome</keyword>
<dbReference type="Proteomes" id="UP001501175">
    <property type="component" value="Unassembled WGS sequence"/>
</dbReference>
<dbReference type="RefSeq" id="WP_345244785.1">
    <property type="nucleotide sequence ID" value="NZ_BAABHD010000030.1"/>
</dbReference>
<accession>A0ABP8N2M0</accession>
<evidence type="ECO:0000313" key="2">
    <source>
        <dbReference type="Proteomes" id="UP001501175"/>
    </source>
</evidence>
<name>A0ABP8N2M0_9BACT</name>
<gene>
    <name evidence="1" type="ORF">GCM10023189_31090</name>
</gene>
<sequence length="83" mass="9644">MKALEFETTIENGKITLPETMSNLDKSQVRVIVLWEEMEVSERGQNYDPVAVEGALRSLHEINLFESVPDPIAWQKQLRNEWD</sequence>